<organism evidence="2 3">
    <name type="scientific">Mycena maculata</name>
    <dbReference type="NCBI Taxonomy" id="230809"/>
    <lineage>
        <taxon>Eukaryota</taxon>
        <taxon>Fungi</taxon>
        <taxon>Dikarya</taxon>
        <taxon>Basidiomycota</taxon>
        <taxon>Agaricomycotina</taxon>
        <taxon>Agaricomycetes</taxon>
        <taxon>Agaricomycetidae</taxon>
        <taxon>Agaricales</taxon>
        <taxon>Marasmiineae</taxon>
        <taxon>Mycenaceae</taxon>
        <taxon>Mycena</taxon>
    </lineage>
</organism>
<evidence type="ECO:0000256" key="1">
    <source>
        <dbReference type="SAM" id="MobiDB-lite"/>
    </source>
</evidence>
<evidence type="ECO:0000313" key="3">
    <source>
        <dbReference type="Proteomes" id="UP001215280"/>
    </source>
</evidence>
<accession>A0AAD7HHY2</accession>
<dbReference type="Proteomes" id="UP001215280">
    <property type="component" value="Unassembled WGS sequence"/>
</dbReference>
<reference evidence="2" key="1">
    <citation type="submission" date="2023-03" db="EMBL/GenBank/DDBJ databases">
        <title>Massive genome expansion in bonnet fungi (Mycena s.s.) driven by repeated elements and novel gene families across ecological guilds.</title>
        <authorList>
            <consortium name="Lawrence Berkeley National Laboratory"/>
            <person name="Harder C.B."/>
            <person name="Miyauchi S."/>
            <person name="Viragh M."/>
            <person name="Kuo A."/>
            <person name="Thoen E."/>
            <person name="Andreopoulos B."/>
            <person name="Lu D."/>
            <person name="Skrede I."/>
            <person name="Drula E."/>
            <person name="Henrissat B."/>
            <person name="Morin E."/>
            <person name="Kohler A."/>
            <person name="Barry K."/>
            <person name="LaButti K."/>
            <person name="Morin E."/>
            <person name="Salamov A."/>
            <person name="Lipzen A."/>
            <person name="Mereny Z."/>
            <person name="Hegedus B."/>
            <person name="Baldrian P."/>
            <person name="Stursova M."/>
            <person name="Weitz H."/>
            <person name="Taylor A."/>
            <person name="Grigoriev I.V."/>
            <person name="Nagy L.G."/>
            <person name="Martin F."/>
            <person name="Kauserud H."/>
        </authorList>
    </citation>
    <scope>NUCLEOTIDE SEQUENCE</scope>
    <source>
        <strain evidence="2">CBHHK188m</strain>
    </source>
</reference>
<evidence type="ECO:0000313" key="2">
    <source>
        <dbReference type="EMBL" id="KAJ7720450.1"/>
    </source>
</evidence>
<sequence>MFFNHKIVIRAHIMYPNRTPSNSKSSSGNPKIRSPAECMPLDSRDNFPYGHDLPVMGPTPPWLKRRHNPPANASPSPKQLYMIPPPEIISVPRQAKHLQVLPPPEDPVLRDHVPRAKGGKARTRPQNIVVPASRPIALATVHTPLAVPPPISAVFPAPAQHEDRSAPATPYTPEPSPYIHPGMTTGLPRALGMRAFPIRADGPWRHGG</sequence>
<dbReference type="AlphaFoldDB" id="A0AAD7HHY2"/>
<proteinExistence type="predicted"/>
<dbReference type="EMBL" id="JARJLG010000279">
    <property type="protein sequence ID" value="KAJ7720450.1"/>
    <property type="molecule type" value="Genomic_DNA"/>
</dbReference>
<feature type="region of interest" description="Disordered" evidence="1">
    <location>
        <begin position="17"/>
        <end position="45"/>
    </location>
</feature>
<protein>
    <submittedName>
        <fullName evidence="2">Uncharacterized protein</fullName>
    </submittedName>
</protein>
<name>A0AAD7HHY2_9AGAR</name>
<gene>
    <name evidence="2" type="ORF">DFH07DRAFT_306271</name>
</gene>
<keyword evidence="3" id="KW-1185">Reference proteome</keyword>
<comment type="caution">
    <text evidence="2">The sequence shown here is derived from an EMBL/GenBank/DDBJ whole genome shotgun (WGS) entry which is preliminary data.</text>
</comment>
<feature type="compositionally biased region" description="Low complexity" evidence="1">
    <location>
        <begin position="20"/>
        <end position="31"/>
    </location>
</feature>
<feature type="region of interest" description="Disordered" evidence="1">
    <location>
        <begin position="58"/>
        <end position="77"/>
    </location>
</feature>
<feature type="region of interest" description="Disordered" evidence="1">
    <location>
        <begin position="159"/>
        <end position="179"/>
    </location>
</feature>